<dbReference type="NCBIfam" id="NF004200">
    <property type="entry name" value="PRK05653.1-5"/>
    <property type="match status" value="1"/>
</dbReference>
<dbReference type="STRING" id="1408281.Epro_0951"/>
<dbReference type="OrthoDB" id="9804774at2"/>
<dbReference type="PATRIC" id="fig|1408281.3.peg.976"/>
<reference evidence="3 4" key="1">
    <citation type="submission" date="2014-09" db="EMBL/GenBank/DDBJ databases">
        <title>Complete genome sequence of Endomicrobium proavitum.</title>
        <authorList>
            <person name="Zheng H."/>
        </authorList>
    </citation>
    <scope>NUCLEOTIDE SEQUENCE [LARGE SCALE GENOMIC DNA]</scope>
    <source>
        <strain evidence="3 4">Rsa215</strain>
    </source>
</reference>
<dbReference type="Proteomes" id="UP000035337">
    <property type="component" value="Chromosome"/>
</dbReference>
<dbReference type="PANTHER" id="PTHR42879">
    <property type="entry name" value="3-OXOACYL-(ACYL-CARRIER-PROTEIN) REDUCTASE"/>
    <property type="match status" value="1"/>
</dbReference>
<dbReference type="PRINTS" id="PR00080">
    <property type="entry name" value="SDRFAMILY"/>
</dbReference>
<dbReference type="AlphaFoldDB" id="A0A0G3WKA2"/>
<evidence type="ECO:0000256" key="1">
    <source>
        <dbReference type="ARBA" id="ARBA00006484"/>
    </source>
</evidence>
<dbReference type="EMBL" id="CP009498">
    <property type="protein sequence ID" value="AKL98330.1"/>
    <property type="molecule type" value="Genomic_DNA"/>
</dbReference>
<dbReference type="InterPro" id="IPR050259">
    <property type="entry name" value="SDR"/>
</dbReference>
<dbReference type="KEGG" id="epo:Epro_0951"/>
<gene>
    <name evidence="3" type="primary">fabG</name>
    <name evidence="3" type="ORF">Epro_0951</name>
</gene>
<evidence type="ECO:0000256" key="2">
    <source>
        <dbReference type="ARBA" id="ARBA00023002"/>
    </source>
</evidence>
<accession>A0A0G3WKA2</accession>
<organism evidence="3 4">
    <name type="scientific">Endomicrobium proavitum</name>
    <dbReference type="NCBI Taxonomy" id="1408281"/>
    <lineage>
        <taxon>Bacteria</taxon>
        <taxon>Pseudomonadati</taxon>
        <taxon>Elusimicrobiota</taxon>
        <taxon>Endomicrobiia</taxon>
        <taxon>Endomicrobiales</taxon>
        <taxon>Endomicrobiaceae</taxon>
        <taxon>Endomicrobium</taxon>
    </lineage>
</organism>
<dbReference type="NCBIfam" id="NF009466">
    <property type="entry name" value="PRK12826.1-2"/>
    <property type="match status" value="1"/>
</dbReference>
<dbReference type="FunFam" id="3.40.50.720:FF:000173">
    <property type="entry name" value="3-oxoacyl-[acyl-carrier protein] reductase"/>
    <property type="match status" value="1"/>
</dbReference>
<proteinExistence type="inferred from homology"/>
<sequence>MNENQRKIAFVTGASRGIGAIIAKILARDGFDIWLNYRSNNQEAQKVKTEIEKIGRQCLLLKFDVADYKQTEEALSTLLETQTPYVVVNNAGFRRDTLLVWMKESEWKDVISVTLDGFFNITKNVLPFMLKNREGRIINITSAAAHFAIAGQSNYSAAKAGLVGATKSLAAEVAKRNILVNAVSPGFIETEMLEGLPINQIIKTIPLGKLGKSEDVAEIVSFLASNKAEYITGQVFHVNGGIGG</sequence>
<keyword evidence="2" id="KW-0560">Oxidoreductase</keyword>
<dbReference type="GO" id="GO:0016491">
    <property type="term" value="F:oxidoreductase activity"/>
    <property type="evidence" value="ECO:0007669"/>
    <property type="project" value="UniProtKB-KW"/>
</dbReference>
<dbReference type="SUPFAM" id="SSF51735">
    <property type="entry name" value="NAD(P)-binding Rossmann-fold domains"/>
    <property type="match status" value="1"/>
</dbReference>
<dbReference type="InterPro" id="IPR002347">
    <property type="entry name" value="SDR_fam"/>
</dbReference>
<dbReference type="InterPro" id="IPR036291">
    <property type="entry name" value="NAD(P)-bd_dom_sf"/>
</dbReference>
<keyword evidence="4" id="KW-1185">Reference proteome</keyword>
<name>A0A0G3WKA2_9BACT</name>
<comment type="similarity">
    <text evidence="1">Belongs to the short-chain dehydrogenases/reductases (SDR) family.</text>
</comment>
<dbReference type="Gene3D" id="3.40.50.720">
    <property type="entry name" value="NAD(P)-binding Rossmann-like Domain"/>
    <property type="match status" value="1"/>
</dbReference>
<dbReference type="RefSeq" id="WP_052570882.1">
    <property type="nucleotide sequence ID" value="NZ_CP009498.1"/>
</dbReference>
<evidence type="ECO:0000313" key="3">
    <source>
        <dbReference type="EMBL" id="AKL98330.1"/>
    </source>
</evidence>
<dbReference type="Pfam" id="PF13561">
    <property type="entry name" value="adh_short_C2"/>
    <property type="match status" value="1"/>
</dbReference>
<dbReference type="PANTHER" id="PTHR42879:SF2">
    <property type="entry name" value="3-OXOACYL-[ACYL-CARRIER-PROTEIN] REDUCTASE FABG"/>
    <property type="match status" value="1"/>
</dbReference>
<dbReference type="PRINTS" id="PR00081">
    <property type="entry name" value="GDHRDH"/>
</dbReference>
<protein>
    <submittedName>
        <fullName evidence="3">3-oxoacyl-[acyl-carrier-protein] reductase FabG</fullName>
    </submittedName>
</protein>
<evidence type="ECO:0000313" key="4">
    <source>
        <dbReference type="Proteomes" id="UP000035337"/>
    </source>
</evidence>